<dbReference type="Gene3D" id="3.40.50.150">
    <property type="entry name" value="Vaccinia Virus protein VP39"/>
    <property type="match status" value="1"/>
</dbReference>
<organism evidence="2 3">
    <name type="scientific">Candidatus Marimicrobium litorale</name>
    <dbReference type="NCBI Taxonomy" id="2518991"/>
    <lineage>
        <taxon>Bacteria</taxon>
        <taxon>Pseudomonadati</taxon>
        <taxon>Pseudomonadota</taxon>
        <taxon>Gammaproteobacteria</taxon>
        <taxon>Cellvibrionales</taxon>
        <taxon>Halieaceae</taxon>
        <taxon>Marimicrobium</taxon>
    </lineage>
</organism>
<dbReference type="InterPro" id="IPR029063">
    <property type="entry name" value="SAM-dependent_MTases_sf"/>
</dbReference>
<dbReference type="Pfam" id="PF13847">
    <property type="entry name" value="Methyltransf_31"/>
    <property type="match status" value="1"/>
</dbReference>
<protein>
    <submittedName>
        <fullName evidence="2">Class I SAM-dependent methyltransferase</fullName>
    </submittedName>
</protein>
<dbReference type="SUPFAM" id="SSF53335">
    <property type="entry name" value="S-adenosyl-L-methionine-dependent methyltransferases"/>
    <property type="match status" value="1"/>
</dbReference>
<accession>A0ABT3T8V1</accession>
<dbReference type="Proteomes" id="UP001143304">
    <property type="component" value="Unassembled WGS sequence"/>
</dbReference>
<dbReference type="InterPro" id="IPR025714">
    <property type="entry name" value="Methyltranfer_dom"/>
</dbReference>
<comment type="caution">
    <text evidence="2">The sequence shown here is derived from an EMBL/GenBank/DDBJ whole genome shotgun (WGS) entry which is preliminary data.</text>
</comment>
<feature type="domain" description="Methyltransferase" evidence="1">
    <location>
        <begin position="77"/>
        <end position="193"/>
    </location>
</feature>
<sequence>MLAVLLITAILDVIAQEAGSDIYVYSQHSRDGTGKFYMGREIAQVMGHRGASWLQRPEREKKERTDLLLSLLELRRGDIVADIGAGTGYFTLPMAAIVGPTGQVLAVDIQPEMLAIIKERAQAENVDNIVPVLASELDPMLPDNTVDVVLMVDAYHEFSYPREVMIRAVSALTENGRIILVEYRAEDDTVPIKRLHKMSIAQARREMSAVGLVLDKIYDPLPWQHIMVFRHQ</sequence>
<name>A0ABT3T8V1_9GAMM</name>
<dbReference type="RefSeq" id="WP_279250401.1">
    <property type="nucleotide sequence ID" value="NZ_SHNO01000001.1"/>
</dbReference>
<evidence type="ECO:0000313" key="3">
    <source>
        <dbReference type="Proteomes" id="UP001143304"/>
    </source>
</evidence>
<evidence type="ECO:0000259" key="1">
    <source>
        <dbReference type="Pfam" id="PF13847"/>
    </source>
</evidence>
<reference evidence="2" key="1">
    <citation type="submission" date="2019-02" db="EMBL/GenBank/DDBJ databases">
        <authorList>
            <person name="Li S.-H."/>
        </authorList>
    </citation>
    <scope>NUCLEOTIDE SEQUENCE</scope>
    <source>
        <strain evidence="2">IMCC11814</strain>
    </source>
</reference>
<evidence type="ECO:0000313" key="2">
    <source>
        <dbReference type="EMBL" id="MCX2978708.1"/>
    </source>
</evidence>
<keyword evidence="2" id="KW-0489">Methyltransferase</keyword>
<keyword evidence="3" id="KW-1185">Reference proteome</keyword>
<dbReference type="GO" id="GO:0008168">
    <property type="term" value="F:methyltransferase activity"/>
    <property type="evidence" value="ECO:0007669"/>
    <property type="project" value="UniProtKB-KW"/>
</dbReference>
<keyword evidence="2" id="KW-0808">Transferase</keyword>
<proteinExistence type="predicted"/>
<dbReference type="CDD" id="cd02440">
    <property type="entry name" value="AdoMet_MTases"/>
    <property type="match status" value="1"/>
</dbReference>
<dbReference type="PANTHER" id="PTHR43861">
    <property type="entry name" value="TRANS-ACONITATE 2-METHYLTRANSFERASE-RELATED"/>
    <property type="match status" value="1"/>
</dbReference>
<dbReference type="EMBL" id="SHNO01000001">
    <property type="protein sequence ID" value="MCX2978708.1"/>
    <property type="molecule type" value="Genomic_DNA"/>
</dbReference>
<gene>
    <name evidence="2" type="ORF">EYC82_15180</name>
</gene>
<dbReference type="GO" id="GO:0032259">
    <property type="term" value="P:methylation"/>
    <property type="evidence" value="ECO:0007669"/>
    <property type="project" value="UniProtKB-KW"/>
</dbReference>